<evidence type="ECO:0000256" key="2">
    <source>
        <dbReference type="ARBA" id="ARBA00022692"/>
    </source>
</evidence>
<dbReference type="InterPro" id="IPR002994">
    <property type="entry name" value="Surf1/Shy1"/>
</dbReference>
<dbReference type="PANTHER" id="PTHR23427">
    <property type="entry name" value="SURFEIT LOCUS PROTEIN"/>
    <property type="match status" value="1"/>
</dbReference>
<evidence type="ECO:0000256" key="5">
    <source>
        <dbReference type="SAM" id="Phobius"/>
    </source>
</evidence>
<sequence>VLIAALLVATTNLGFWQLRRLDARRDYNARVVARADEPVVTLATAFGALTEGRPPEDLRHVRVTVSGTWDAASEVYLANRSRDGVPGVHVVTLLRIEGARPSVGVAVDRGFVPRVHYLKGDRSAWAPAGGEVEVAGSLEVGRMGERGHGSEVDRIDLEALSDRWGISLAPMWIRAAADGSASWPASAPVEDLGDGPHLSYAVQWFVFTLIGLGGYPLVLYRLARRDPGVA</sequence>
<protein>
    <recommendedName>
        <fullName evidence="7">SURF1-like protein</fullName>
    </recommendedName>
</protein>
<gene>
    <name evidence="6" type="ORF">METZ01_LOCUS110389</name>
</gene>
<proteinExistence type="predicted"/>
<dbReference type="Pfam" id="PF02104">
    <property type="entry name" value="SURF1"/>
    <property type="match status" value="1"/>
</dbReference>
<dbReference type="GO" id="GO:0016020">
    <property type="term" value="C:membrane"/>
    <property type="evidence" value="ECO:0007669"/>
    <property type="project" value="UniProtKB-SubCell"/>
</dbReference>
<evidence type="ECO:0008006" key="7">
    <source>
        <dbReference type="Google" id="ProtNLM"/>
    </source>
</evidence>
<feature type="transmembrane region" description="Helical" evidence="5">
    <location>
        <begin position="204"/>
        <end position="223"/>
    </location>
</feature>
<evidence type="ECO:0000313" key="6">
    <source>
        <dbReference type="EMBL" id="SVA57535.1"/>
    </source>
</evidence>
<reference evidence="6" key="1">
    <citation type="submission" date="2018-05" db="EMBL/GenBank/DDBJ databases">
        <authorList>
            <person name="Lanie J.A."/>
            <person name="Ng W.-L."/>
            <person name="Kazmierczak K.M."/>
            <person name="Andrzejewski T.M."/>
            <person name="Davidsen T.M."/>
            <person name="Wayne K.J."/>
            <person name="Tettelin H."/>
            <person name="Glass J.I."/>
            <person name="Rusch D."/>
            <person name="Podicherti R."/>
            <person name="Tsui H.-C.T."/>
            <person name="Winkler M.E."/>
        </authorList>
    </citation>
    <scope>NUCLEOTIDE SEQUENCE</scope>
</reference>
<organism evidence="6">
    <name type="scientific">marine metagenome</name>
    <dbReference type="NCBI Taxonomy" id="408172"/>
    <lineage>
        <taxon>unclassified sequences</taxon>
        <taxon>metagenomes</taxon>
        <taxon>ecological metagenomes</taxon>
    </lineage>
</organism>
<dbReference type="PANTHER" id="PTHR23427:SF2">
    <property type="entry name" value="SURFEIT LOCUS PROTEIN 1"/>
    <property type="match status" value="1"/>
</dbReference>
<feature type="non-terminal residue" evidence="6">
    <location>
        <position position="1"/>
    </location>
</feature>
<keyword evidence="3 5" id="KW-1133">Transmembrane helix</keyword>
<dbReference type="PROSITE" id="PS50895">
    <property type="entry name" value="SURF1"/>
    <property type="match status" value="1"/>
</dbReference>
<dbReference type="EMBL" id="UINC01013290">
    <property type="protein sequence ID" value="SVA57535.1"/>
    <property type="molecule type" value="Genomic_DNA"/>
</dbReference>
<accession>A0A381WYF3</accession>
<evidence type="ECO:0000256" key="3">
    <source>
        <dbReference type="ARBA" id="ARBA00022989"/>
    </source>
</evidence>
<dbReference type="CDD" id="cd06662">
    <property type="entry name" value="SURF1"/>
    <property type="match status" value="1"/>
</dbReference>
<dbReference type="AlphaFoldDB" id="A0A381WYF3"/>
<name>A0A381WYF3_9ZZZZ</name>
<dbReference type="InterPro" id="IPR045214">
    <property type="entry name" value="Surf1/Surf4"/>
</dbReference>
<evidence type="ECO:0000256" key="4">
    <source>
        <dbReference type="ARBA" id="ARBA00023136"/>
    </source>
</evidence>
<comment type="subcellular location">
    <subcellularLocation>
        <location evidence="1">Membrane</location>
    </subcellularLocation>
</comment>
<keyword evidence="4 5" id="KW-0472">Membrane</keyword>
<evidence type="ECO:0000256" key="1">
    <source>
        <dbReference type="ARBA" id="ARBA00004370"/>
    </source>
</evidence>
<keyword evidence="2 5" id="KW-0812">Transmembrane</keyword>